<reference evidence="2 3" key="1">
    <citation type="submission" date="2020-05" db="EMBL/GenBank/DDBJ databases">
        <title>Parvularcula mediterraneae sp. nov., isolated from polypropylene straw from shallow seawater of the seashore of Laganas in Zakynthos island, Greece.</title>
        <authorList>
            <person name="Szabo I."/>
            <person name="Al-Omari J."/>
            <person name="Rado J."/>
            <person name="Szerdahelyi G.S."/>
        </authorList>
    </citation>
    <scope>NUCLEOTIDE SEQUENCE [LARGE SCALE GENOMIC DNA]</scope>
    <source>
        <strain evidence="2 3">ZS-1/3</strain>
    </source>
</reference>
<dbReference type="InterPro" id="IPR009875">
    <property type="entry name" value="PilZ_domain"/>
</dbReference>
<accession>A0A7Y3RJY8</accession>
<organism evidence="2 3">
    <name type="scientific">Parvularcula mediterranea</name>
    <dbReference type="NCBI Taxonomy" id="2732508"/>
    <lineage>
        <taxon>Bacteria</taxon>
        <taxon>Pseudomonadati</taxon>
        <taxon>Pseudomonadota</taxon>
        <taxon>Alphaproteobacteria</taxon>
        <taxon>Parvularculales</taxon>
        <taxon>Parvularculaceae</taxon>
        <taxon>Parvularcula</taxon>
    </lineage>
</organism>
<dbReference type="Proteomes" id="UP000536835">
    <property type="component" value="Unassembled WGS sequence"/>
</dbReference>
<evidence type="ECO:0000259" key="1">
    <source>
        <dbReference type="Pfam" id="PF07238"/>
    </source>
</evidence>
<sequence length="195" mass="21122">MSTAPDIFEQDAERLEDAADGRRERRVSLRLPLYFRLPDGRRRPGVLADLSVRGAAVIAPPAAILRDEVVLEVPDLGTLQGKVRRLTDKGFGITLTGTKSERIARADALTVFLNRPSEADRPVRFPTREQAVLTTADGFSVQCVILDISGTGASIATALFPSIGATVRIGRKKGVVTRHHAEGIGISFPPPRYKA</sequence>
<dbReference type="RefSeq" id="WP_173196935.1">
    <property type="nucleotide sequence ID" value="NZ_JABFCX010000002.1"/>
</dbReference>
<keyword evidence="3" id="KW-1185">Reference proteome</keyword>
<evidence type="ECO:0000313" key="3">
    <source>
        <dbReference type="Proteomes" id="UP000536835"/>
    </source>
</evidence>
<dbReference type="GO" id="GO:0035438">
    <property type="term" value="F:cyclic-di-GMP binding"/>
    <property type="evidence" value="ECO:0007669"/>
    <property type="project" value="InterPro"/>
</dbReference>
<dbReference type="SUPFAM" id="SSF141371">
    <property type="entry name" value="PilZ domain-like"/>
    <property type="match status" value="2"/>
</dbReference>
<dbReference type="Pfam" id="PF07238">
    <property type="entry name" value="PilZ"/>
    <property type="match status" value="1"/>
</dbReference>
<evidence type="ECO:0000313" key="2">
    <source>
        <dbReference type="EMBL" id="NNU15454.1"/>
    </source>
</evidence>
<name>A0A7Y3RJY8_9PROT</name>
<protein>
    <recommendedName>
        <fullName evidence="1">PilZ domain-containing protein</fullName>
    </recommendedName>
</protein>
<feature type="domain" description="PilZ" evidence="1">
    <location>
        <begin position="22"/>
        <end position="96"/>
    </location>
</feature>
<comment type="caution">
    <text evidence="2">The sequence shown here is derived from an EMBL/GenBank/DDBJ whole genome shotgun (WGS) entry which is preliminary data.</text>
</comment>
<gene>
    <name evidence="2" type="ORF">HK107_03850</name>
</gene>
<proteinExistence type="predicted"/>
<dbReference type="Gene3D" id="2.40.10.220">
    <property type="entry name" value="predicted glycosyltransferase like domains"/>
    <property type="match status" value="1"/>
</dbReference>
<dbReference type="EMBL" id="JABFCX010000002">
    <property type="protein sequence ID" value="NNU15454.1"/>
    <property type="molecule type" value="Genomic_DNA"/>
</dbReference>
<dbReference type="AlphaFoldDB" id="A0A7Y3RJY8"/>